<organism evidence="1 2">
    <name type="scientific">Ramlibacter albus</name>
    <dbReference type="NCBI Taxonomy" id="2079448"/>
    <lineage>
        <taxon>Bacteria</taxon>
        <taxon>Pseudomonadati</taxon>
        <taxon>Pseudomonadota</taxon>
        <taxon>Betaproteobacteria</taxon>
        <taxon>Burkholderiales</taxon>
        <taxon>Comamonadaceae</taxon>
        <taxon>Ramlibacter</taxon>
    </lineage>
</organism>
<sequence length="228" mass="24689">MLVTEDTNPTTPASWPSAAAEAARYALLRRLAPSIRHHLVVNLQPIGMVYEVLDRRLRAPEPDIAAVHDSAKKINSFARAALESCTDVVGWLSPDDKAAIAVHDAVRECAGLIASSLSFRGYTLRNEVGAMEGEIRRSCARFLLCATLIHATDEIAPPAELLLSAEPGGTGAQLTLGVRRMQGEEGFVQEPAYRPLRWDDVRALAQAEGAEATRDADGTIRLVLPWAD</sequence>
<protein>
    <recommendedName>
        <fullName evidence="3">Histidine kinase</fullName>
    </recommendedName>
</protein>
<evidence type="ECO:0000313" key="2">
    <source>
        <dbReference type="Proteomes" id="UP000596827"/>
    </source>
</evidence>
<dbReference type="EMBL" id="JACORU010000003">
    <property type="protein sequence ID" value="MBC5764860.1"/>
    <property type="molecule type" value="Genomic_DNA"/>
</dbReference>
<accession>A0A923M7M0</accession>
<keyword evidence="2" id="KW-1185">Reference proteome</keyword>
<comment type="caution">
    <text evidence="1">The sequence shown here is derived from an EMBL/GenBank/DDBJ whole genome shotgun (WGS) entry which is preliminary data.</text>
</comment>
<reference evidence="1" key="1">
    <citation type="submission" date="2020-08" db="EMBL/GenBank/DDBJ databases">
        <title>Ramlibacter sp. GTP1 16S ribosomal RNA gene genome sequencing and assembly.</title>
        <authorList>
            <person name="Kang M."/>
        </authorList>
    </citation>
    <scope>NUCLEOTIDE SEQUENCE</scope>
    <source>
        <strain evidence="1">GTP1</strain>
    </source>
</reference>
<evidence type="ECO:0000313" key="1">
    <source>
        <dbReference type="EMBL" id="MBC5764860.1"/>
    </source>
</evidence>
<dbReference type="Proteomes" id="UP000596827">
    <property type="component" value="Unassembled WGS sequence"/>
</dbReference>
<proteinExistence type="predicted"/>
<dbReference type="AlphaFoldDB" id="A0A923M7M0"/>
<name>A0A923M7M0_9BURK</name>
<dbReference type="RefSeq" id="WP_187081329.1">
    <property type="nucleotide sequence ID" value="NZ_JACORU010000003.1"/>
</dbReference>
<evidence type="ECO:0008006" key="3">
    <source>
        <dbReference type="Google" id="ProtNLM"/>
    </source>
</evidence>
<gene>
    <name evidence="1" type="ORF">H8R02_10390</name>
</gene>